<dbReference type="GO" id="GO:0003677">
    <property type="term" value="F:DNA binding"/>
    <property type="evidence" value="ECO:0007669"/>
    <property type="project" value="UniProtKB-KW"/>
</dbReference>
<dbReference type="Gene3D" id="3.40.190.290">
    <property type="match status" value="1"/>
</dbReference>
<evidence type="ECO:0000256" key="5">
    <source>
        <dbReference type="SAM" id="MobiDB-lite"/>
    </source>
</evidence>
<evidence type="ECO:0000256" key="3">
    <source>
        <dbReference type="ARBA" id="ARBA00023125"/>
    </source>
</evidence>
<dbReference type="SUPFAM" id="SSF46785">
    <property type="entry name" value="Winged helix' DNA-binding domain"/>
    <property type="match status" value="1"/>
</dbReference>
<dbReference type="InterPro" id="IPR005119">
    <property type="entry name" value="LysR_subst-bd"/>
</dbReference>
<dbReference type="RefSeq" id="WP_404609922.1">
    <property type="nucleotide sequence ID" value="NZ_JBIYDN010000016.1"/>
</dbReference>
<dbReference type="PROSITE" id="PS50931">
    <property type="entry name" value="HTH_LYSR"/>
    <property type="match status" value="1"/>
</dbReference>
<gene>
    <name evidence="7" type="ORF">ABH943_004867</name>
</gene>
<evidence type="ECO:0000256" key="1">
    <source>
        <dbReference type="ARBA" id="ARBA00009437"/>
    </source>
</evidence>
<keyword evidence="3 7" id="KW-0238">DNA-binding</keyword>
<sequence length="328" mass="36750">MDIVNSMRIFTKVAELNSFARAAESLDLAVPRISRALADLEEHLGTRLLQRTTRRMSMTEAGRIYLDRCRQILGELDETYLMLSANAVSTSGRIRVVAPALFAMRKLSPVLTAYQRAYPNIVVDLVLADRSVDLIEEEFDLGVLAARRVSSQSLVSRHLTSTDFYICAAPGYIEQHGAPAHPADMLHHPYIAFRTGHSNEEVTFLDSHGAQIAVHPKPALITNNIGMVRESALAGMGIATLSGYLIDDDIRSGRLTRLMPQYRLADREFRIAYSNRKFLSLKVKAFINIAIEHFRQEKETHQERAPSDFRPDETPRDAAEDSETPTAN</sequence>
<feature type="compositionally biased region" description="Basic and acidic residues" evidence="5">
    <location>
        <begin position="297"/>
        <end position="319"/>
    </location>
</feature>
<evidence type="ECO:0000313" key="8">
    <source>
        <dbReference type="Proteomes" id="UP001620514"/>
    </source>
</evidence>
<dbReference type="PANTHER" id="PTHR30537">
    <property type="entry name" value="HTH-TYPE TRANSCRIPTIONAL REGULATOR"/>
    <property type="match status" value="1"/>
</dbReference>
<organism evidence="7 8">
    <name type="scientific">Caballeronia udeis</name>
    <dbReference type="NCBI Taxonomy" id="1232866"/>
    <lineage>
        <taxon>Bacteria</taxon>
        <taxon>Pseudomonadati</taxon>
        <taxon>Pseudomonadota</taxon>
        <taxon>Betaproteobacteria</taxon>
        <taxon>Burkholderiales</taxon>
        <taxon>Burkholderiaceae</taxon>
        <taxon>Caballeronia</taxon>
    </lineage>
</organism>
<keyword evidence="8" id="KW-1185">Reference proteome</keyword>
<dbReference type="SUPFAM" id="SSF53850">
    <property type="entry name" value="Periplasmic binding protein-like II"/>
    <property type="match status" value="1"/>
</dbReference>
<name>A0ABW8MMF8_9BURK</name>
<proteinExistence type="inferred from homology"/>
<evidence type="ECO:0000256" key="2">
    <source>
        <dbReference type="ARBA" id="ARBA00023015"/>
    </source>
</evidence>
<keyword evidence="2" id="KW-0805">Transcription regulation</keyword>
<accession>A0ABW8MMF8</accession>
<dbReference type="EMBL" id="JBIYDN010000016">
    <property type="protein sequence ID" value="MFK4444845.1"/>
    <property type="molecule type" value="Genomic_DNA"/>
</dbReference>
<dbReference type="PANTHER" id="PTHR30537:SF35">
    <property type="entry name" value="TRANSCRIPTIONAL REGULATORY PROTEIN"/>
    <property type="match status" value="1"/>
</dbReference>
<feature type="region of interest" description="Disordered" evidence="5">
    <location>
        <begin position="297"/>
        <end position="328"/>
    </location>
</feature>
<dbReference type="Pfam" id="PF00126">
    <property type="entry name" value="HTH_1"/>
    <property type="match status" value="1"/>
</dbReference>
<evidence type="ECO:0000256" key="4">
    <source>
        <dbReference type="ARBA" id="ARBA00023163"/>
    </source>
</evidence>
<keyword evidence="4" id="KW-0804">Transcription</keyword>
<dbReference type="InterPro" id="IPR058163">
    <property type="entry name" value="LysR-type_TF_proteobact-type"/>
</dbReference>
<feature type="domain" description="HTH lysR-type" evidence="6">
    <location>
        <begin position="1"/>
        <end position="59"/>
    </location>
</feature>
<dbReference type="InterPro" id="IPR036388">
    <property type="entry name" value="WH-like_DNA-bd_sf"/>
</dbReference>
<dbReference type="CDD" id="cd08422">
    <property type="entry name" value="PBP2_CrgA_like"/>
    <property type="match status" value="1"/>
</dbReference>
<dbReference type="Gene3D" id="1.10.10.10">
    <property type="entry name" value="Winged helix-like DNA-binding domain superfamily/Winged helix DNA-binding domain"/>
    <property type="match status" value="1"/>
</dbReference>
<protein>
    <submittedName>
        <fullName evidence="7">DNA-binding transcriptional LysR family regulator</fullName>
    </submittedName>
</protein>
<evidence type="ECO:0000313" key="7">
    <source>
        <dbReference type="EMBL" id="MFK4444845.1"/>
    </source>
</evidence>
<reference evidence="7 8" key="1">
    <citation type="submission" date="2024-10" db="EMBL/GenBank/DDBJ databases">
        <authorList>
            <person name="Deangelis K."/>
            <person name="Huntemann M."/>
            <person name="Clum A."/>
            <person name="Wang J."/>
            <person name="Palaniappan K."/>
            <person name="Ritter S."/>
            <person name="Chen I.-M."/>
            <person name="Stamatis D."/>
            <person name="Reddy T."/>
            <person name="O'Malley R."/>
            <person name="Daum C."/>
            <person name="Ng V."/>
            <person name="Ivanova N."/>
            <person name="Kyrpides N."/>
            <person name="Woyke T."/>
        </authorList>
    </citation>
    <scope>NUCLEOTIDE SEQUENCE [LARGE SCALE GENOMIC DNA]</scope>
    <source>
        <strain evidence="7 8">GAS97</strain>
    </source>
</reference>
<comment type="caution">
    <text evidence="7">The sequence shown here is derived from an EMBL/GenBank/DDBJ whole genome shotgun (WGS) entry which is preliminary data.</text>
</comment>
<comment type="similarity">
    <text evidence="1">Belongs to the LysR transcriptional regulatory family.</text>
</comment>
<dbReference type="InterPro" id="IPR036390">
    <property type="entry name" value="WH_DNA-bd_sf"/>
</dbReference>
<dbReference type="InterPro" id="IPR000847">
    <property type="entry name" value="LysR_HTH_N"/>
</dbReference>
<reference evidence="7 8" key="2">
    <citation type="submission" date="2024-11" db="EMBL/GenBank/DDBJ databases">
        <title>Using genomics to understand microbial adaptation to soil warming.</title>
        <authorList>
            <person name="Deangelis K.M. PhD."/>
        </authorList>
    </citation>
    <scope>NUCLEOTIDE SEQUENCE [LARGE SCALE GENOMIC DNA]</scope>
    <source>
        <strain evidence="7 8">GAS97</strain>
    </source>
</reference>
<evidence type="ECO:0000259" key="6">
    <source>
        <dbReference type="PROSITE" id="PS50931"/>
    </source>
</evidence>
<dbReference type="Proteomes" id="UP001620514">
    <property type="component" value="Unassembled WGS sequence"/>
</dbReference>
<dbReference type="Pfam" id="PF03466">
    <property type="entry name" value="LysR_substrate"/>
    <property type="match status" value="1"/>
</dbReference>